<keyword evidence="1" id="KW-0732">Signal</keyword>
<name>A0A0B1SB13_OESDE</name>
<sequence>MQIFVVFSTLWAISLAKPAANEEKLPSNNYGYAYAVDLDSATSYAAFSCMRSNGYRAVFIRGYNPSGVGSFDINCVNNIRNANQG</sequence>
<dbReference type="EMBL" id="KN594454">
    <property type="protein sequence ID" value="KHJ81071.1"/>
    <property type="molecule type" value="Genomic_DNA"/>
</dbReference>
<reference evidence="2 3" key="1">
    <citation type="submission" date="2014-03" db="EMBL/GenBank/DDBJ databases">
        <title>Draft genome of the hookworm Oesophagostomum dentatum.</title>
        <authorList>
            <person name="Mitreva M."/>
        </authorList>
    </citation>
    <scope>NUCLEOTIDE SEQUENCE [LARGE SCALE GENOMIC DNA]</scope>
    <source>
        <strain evidence="2 3">OD-Hann</strain>
    </source>
</reference>
<evidence type="ECO:0000313" key="2">
    <source>
        <dbReference type="EMBL" id="KHJ81071.1"/>
    </source>
</evidence>
<feature type="chain" id="PRO_5002082374" description="Lysozyme" evidence="1">
    <location>
        <begin position="17"/>
        <end position="85"/>
    </location>
</feature>
<keyword evidence="3" id="KW-1185">Reference proteome</keyword>
<dbReference type="OrthoDB" id="5863289at2759"/>
<accession>A0A0B1SB13</accession>
<gene>
    <name evidence="2" type="ORF">OESDEN_19245</name>
</gene>
<organism evidence="2 3">
    <name type="scientific">Oesophagostomum dentatum</name>
    <name type="common">Nodular worm</name>
    <dbReference type="NCBI Taxonomy" id="61180"/>
    <lineage>
        <taxon>Eukaryota</taxon>
        <taxon>Metazoa</taxon>
        <taxon>Ecdysozoa</taxon>
        <taxon>Nematoda</taxon>
        <taxon>Chromadorea</taxon>
        <taxon>Rhabditida</taxon>
        <taxon>Rhabditina</taxon>
        <taxon>Rhabditomorpha</taxon>
        <taxon>Strongyloidea</taxon>
        <taxon>Strongylidae</taxon>
        <taxon>Oesophagostomum</taxon>
    </lineage>
</organism>
<dbReference type="Proteomes" id="UP000053660">
    <property type="component" value="Unassembled WGS sequence"/>
</dbReference>
<evidence type="ECO:0000256" key="1">
    <source>
        <dbReference type="SAM" id="SignalP"/>
    </source>
</evidence>
<evidence type="ECO:0000313" key="3">
    <source>
        <dbReference type="Proteomes" id="UP000053660"/>
    </source>
</evidence>
<feature type="signal peptide" evidence="1">
    <location>
        <begin position="1"/>
        <end position="16"/>
    </location>
</feature>
<proteinExistence type="predicted"/>
<dbReference type="AlphaFoldDB" id="A0A0B1SB13"/>
<evidence type="ECO:0008006" key="4">
    <source>
        <dbReference type="Google" id="ProtNLM"/>
    </source>
</evidence>
<protein>
    <recommendedName>
        <fullName evidence="4">Lysozyme</fullName>
    </recommendedName>
</protein>